<keyword evidence="2" id="KW-1185">Reference proteome</keyword>
<reference evidence="1 2" key="1">
    <citation type="journal article" date="2020" name="Nature">
        <title>Six reference-quality genomes reveal evolution of bat adaptations.</title>
        <authorList>
            <person name="Jebb D."/>
            <person name="Huang Z."/>
            <person name="Pippel M."/>
            <person name="Hughes G.M."/>
            <person name="Lavrichenko K."/>
            <person name="Devanna P."/>
            <person name="Winkler S."/>
            <person name="Jermiin L.S."/>
            <person name="Skirmuntt E.C."/>
            <person name="Katzourakis A."/>
            <person name="Burkitt-Gray L."/>
            <person name="Ray D.A."/>
            <person name="Sullivan K.A.M."/>
            <person name="Roscito J.G."/>
            <person name="Kirilenko B.M."/>
            <person name="Davalos L.M."/>
            <person name="Corthals A.P."/>
            <person name="Power M.L."/>
            <person name="Jones G."/>
            <person name="Ransome R.D."/>
            <person name="Dechmann D.K.N."/>
            <person name="Locatelli A.G."/>
            <person name="Puechmaille S.J."/>
            <person name="Fedrigo O."/>
            <person name="Jarvis E.D."/>
            <person name="Hiller M."/>
            <person name="Vernes S.C."/>
            <person name="Myers E.W."/>
            <person name="Teeling E.C."/>
        </authorList>
    </citation>
    <scope>NUCLEOTIDE SEQUENCE [LARGE SCALE GENOMIC DNA]</scope>
    <source>
        <strain evidence="1">MRouAeg1</strain>
        <tissue evidence="1">Muscle</tissue>
    </source>
</reference>
<comment type="caution">
    <text evidence="1">The sequence shown here is derived from an EMBL/GenBank/DDBJ whole genome shotgun (WGS) entry which is preliminary data.</text>
</comment>
<evidence type="ECO:0000313" key="1">
    <source>
        <dbReference type="EMBL" id="KAF6485562.1"/>
    </source>
</evidence>
<dbReference type="EMBL" id="JACASE010000003">
    <property type="protein sequence ID" value="KAF6485562.1"/>
    <property type="molecule type" value="Genomic_DNA"/>
</dbReference>
<dbReference type="Proteomes" id="UP000593571">
    <property type="component" value="Unassembled WGS sequence"/>
</dbReference>
<gene>
    <name evidence="1" type="ORF">HJG63_010717</name>
</gene>
<evidence type="ECO:0000313" key="2">
    <source>
        <dbReference type="Proteomes" id="UP000593571"/>
    </source>
</evidence>
<sequence length="130" mass="14661">MTTHPMSRHLTRAFLYTSGQEGVWETLRPTAGDEVRSFHPQLITSLLAIGHLQLLSETVDAIAGVSAFSSKEHMGTLAWDVSMVTQPLILFIKTSKMSRICNRRQQSPYERGDTVLPPLERAWQDVLVLR</sequence>
<name>A0A7J8INV1_ROUAE</name>
<dbReference type="AlphaFoldDB" id="A0A7J8INV1"/>
<accession>A0A7J8INV1</accession>
<organism evidence="1 2">
    <name type="scientific">Rousettus aegyptiacus</name>
    <name type="common">Egyptian fruit bat</name>
    <name type="synonym">Pteropus aegyptiacus</name>
    <dbReference type="NCBI Taxonomy" id="9407"/>
    <lineage>
        <taxon>Eukaryota</taxon>
        <taxon>Metazoa</taxon>
        <taxon>Chordata</taxon>
        <taxon>Craniata</taxon>
        <taxon>Vertebrata</taxon>
        <taxon>Euteleostomi</taxon>
        <taxon>Mammalia</taxon>
        <taxon>Eutheria</taxon>
        <taxon>Laurasiatheria</taxon>
        <taxon>Chiroptera</taxon>
        <taxon>Yinpterochiroptera</taxon>
        <taxon>Pteropodoidea</taxon>
        <taxon>Pteropodidae</taxon>
        <taxon>Rousettinae</taxon>
        <taxon>Rousettus</taxon>
    </lineage>
</organism>
<protein>
    <submittedName>
        <fullName evidence="1">Uncharacterized protein</fullName>
    </submittedName>
</protein>
<proteinExistence type="predicted"/>